<dbReference type="InterPro" id="IPR001347">
    <property type="entry name" value="SIS_dom"/>
</dbReference>
<evidence type="ECO:0000256" key="4">
    <source>
        <dbReference type="ARBA" id="ARBA00051747"/>
    </source>
</evidence>
<evidence type="ECO:0000256" key="3">
    <source>
        <dbReference type="ARBA" id="ARBA00023277"/>
    </source>
</evidence>
<name>A0A109N0B9_9BACI</name>
<feature type="active site" description="Proton donor" evidence="12">
    <location>
        <position position="87"/>
    </location>
</feature>
<sequence length="304" mass="32729">MSMEEHLHSLTTEMRNEGTMNIDRMDTMDIISAINKEDLKVAVAVQEVLPEIETAVDWACESLKKGGRLIYIGAGTSGRLGVLDAVECPPTFSTSPETVVGIIAGGNKAYVHAIEGAEDKKEFGERDLIKAALTADDTVIGIAASGRTPYVRGALDYAKRMGAKAVALSSNKNASITGAADLGIEVVVGPEVLTGSTRMKAATAHKMVLNMISTATMIRMGKVYENLMVDVHVSNQKLKERAIRIIETVTDADYDHAMEMLEKANNQVKPAIVMIKTSSDYVQAMELLEKADGDVRKAISNGEI</sequence>
<comment type="function">
    <text evidence="12">Specifically catalyzes the cleavage of the D-lactyl ether substituent of MurNAc 6-phosphate, producing GlcNAc 6-phosphate and D-lactate.</text>
</comment>
<dbReference type="GO" id="GO:0097367">
    <property type="term" value="F:carbohydrate derivative binding"/>
    <property type="evidence" value="ECO:0007669"/>
    <property type="project" value="InterPro"/>
</dbReference>
<evidence type="ECO:0000256" key="8">
    <source>
        <dbReference type="ARBA" id="ARBA00067056"/>
    </source>
</evidence>
<feature type="domain" description="SIS" evidence="13">
    <location>
        <begin position="59"/>
        <end position="222"/>
    </location>
</feature>
<gene>
    <name evidence="12 14" type="primary">murQ</name>
    <name evidence="14" type="ORF">AS888_16185</name>
</gene>
<keyword evidence="15" id="KW-1185">Reference proteome</keyword>
<comment type="pathway">
    <text evidence="5">Amino-sugar metabolism; 1,6-anhydro-N-acetylmuramate degradation.</text>
</comment>
<dbReference type="PROSITE" id="PS01272">
    <property type="entry name" value="GCKR"/>
    <property type="match status" value="1"/>
</dbReference>
<evidence type="ECO:0000256" key="2">
    <source>
        <dbReference type="ARBA" id="ARBA00023239"/>
    </source>
</evidence>
<dbReference type="Gene3D" id="3.40.50.10490">
    <property type="entry name" value="Glucose-6-phosphate isomerase like protein, domain 1"/>
    <property type="match status" value="1"/>
</dbReference>
<organism evidence="14 15">
    <name type="scientific">Peribacillus simplex</name>
    <dbReference type="NCBI Taxonomy" id="1478"/>
    <lineage>
        <taxon>Bacteria</taxon>
        <taxon>Bacillati</taxon>
        <taxon>Bacillota</taxon>
        <taxon>Bacilli</taxon>
        <taxon>Bacillales</taxon>
        <taxon>Bacillaceae</taxon>
        <taxon>Peribacillus</taxon>
    </lineage>
</organism>
<keyword evidence="3 12" id="KW-0119">Carbohydrate metabolism</keyword>
<dbReference type="InterPro" id="IPR005486">
    <property type="entry name" value="Glucokinase_regulatory_CS"/>
</dbReference>
<comment type="similarity">
    <text evidence="7 12">Belongs to the GCKR-like family. MurNAc-6-P etherase subfamily.</text>
</comment>
<evidence type="ECO:0000256" key="5">
    <source>
        <dbReference type="ARBA" id="ARBA00060595"/>
    </source>
</evidence>
<dbReference type="HAMAP" id="MF_00068">
    <property type="entry name" value="MurQ"/>
    <property type="match status" value="1"/>
</dbReference>
<evidence type="ECO:0000313" key="15">
    <source>
        <dbReference type="Proteomes" id="UP000064189"/>
    </source>
</evidence>
<dbReference type="InterPro" id="IPR046348">
    <property type="entry name" value="SIS_dom_sf"/>
</dbReference>
<comment type="pathway">
    <text evidence="6">Cell wall biogenesis.</text>
</comment>
<reference evidence="14 15" key="1">
    <citation type="submission" date="2015-11" db="EMBL/GenBank/DDBJ databases">
        <title>Genome Sequence of Bacillus simplex strain VanAntwerpen2.</title>
        <authorList>
            <person name="Couger M.B."/>
        </authorList>
    </citation>
    <scope>NUCLEOTIDE SEQUENCE [LARGE SCALE GENOMIC DNA]</scope>
    <source>
        <strain evidence="14 15">VanAntwerpen02</strain>
    </source>
</reference>
<dbReference type="GO" id="GO:0016803">
    <property type="term" value="F:ether hydrolase activity"/>
    <property type="evidence" value="ECO:0007669"/>
    <property type="project" value="TreeGrafter"/>
</dbReference>
<evidence type="ECO:0000256" key="9">
    <source>
        <dbReference type="ARBA" id="ARBA00070061"/>
    </source>
</evidence>
<dbReference type="NCBIfam" id="NF003915">
    <property type="entry name" value="PRK05441.1"/>
    <property type="match status" value="1"/>
</dbReference>
<comment type="caution">
    <text evidence="14">The sequence shown here is derived from an EMBL/GenBank/DDBJ whole genome shotgun (WGS) entry which is preliminary data.</text>
</comment>
<dbReference type="NCBIfam" id="TIGR00274">
    <property type="entry name" value="N-acetylmuramic acid 6-phosphate etherase"/>
    <property type="match status" value="1"/>
</dbReference>
<accession>A0A109N0B9</accession>
<dbReference type="Pfam" id="PF22645">
    <property type="entry name" value="GKRP_SIS_N"/>
    <property type="match status" value="1"/>
</dbReference>
<dbReference type="CDD" id="cd05007">
    <property type="entry name" value="SIS_Etherase"/>
    <property type="match status" value="1"/>
</dbReference>
<dbReference type="AlphaFoldDB" id="A0A109N0B9"/>
<dbReference type="EMBL" id="LNNH01000012">
    <property type="protein sequence ID" value="KWW21146.1"/>
    <property type="molecule type" value="Genomic_DNA"/>
</dbReference>
<feature type="active site" evidence="12">
    <location>
        <position position="118"/>
    </location>
</feature>
<evidence type="ECO:0000256" key="10">
    <source>
        <dbReference type="ARBA" id="ARBA00077905"/>
    </source>
</evidence>
<comment type="miscellaneous">
    <text evidence="12">A lyase-type mechanism (elimination/hydration) is suggested for the cleavage of the lactyl ether bond of MurNAc 6-phosphate, with the formation of an alpha,beta-unsaturated aldehyde intermediate with (E)-stereochemistry, followed by the syn addition of water to give product.</text>
</comment>
<dbReference type="EC" id="4.2.1.126" evidence="8 12"/>
<dbReference type="SUPFAM" id="SSF53697">
    <property type="entry name" value="SIS domain"/>
    <property type="match status" value="1"/>
</dbReference>
<evidence type="ECO:0000256" key="1">
    <source>
        <dbReference type="ARBA" id="ARBA00011738"/>
    </source>
</evidence>
<dbReference type="FunFam" id="3.40.50.10490:FF:000014">
    <property type="entry name" value="N-acetylmuramic acid 6-phosphate etherase"/>
    <property type="match status" value="1"/>
</dbReference>
<evidence type="ECO:0000256" key="11">
    <source>
        <dbReference type="ARBA" id="ARBA00084049"/>
    </source>
</evidence>
<protein>
    <recommendedName>
        <fullName evidence="9 12">N-acetylmuramic acid 6-phosphate etherase</fullName>
        <shortName evidence="12">MurNAc-6-P etherase</shortName>
        <ecNumber evidence="8 12">4.2.1.126</ecNumber>
    </recommendedName>
    <alternativeName>
        <fullName evidence="11 12">N-acetylmuramic acid 6-phosphate hydrolase</fullName>
    </alternativeName>
    <alternativeName>
        <fullName evidence="10 12">N-acetylmuramic acid 6-phosphate lyase</fullName>
    </alternativeName>
</protein>
<dbReference type="GO" id="GO:0097173">
    <property type="term" value="P:N-acetylmuramic acid catabolic process"/>
    <property type="evidence" value="ECO:0007669"/>
    <property type="project" value="UniProtKB-UniPathway"/>
</dbReference>
<evidence type="ECO:0000256" key="7">
    <source>
        <dbReference type="ARBA" id="ARBA00061234"/>
    </source>
</evidence>
<dbReference type="InterPro" id="IPR005488">
    <property type="entry name" value="Etherase_MurQ"/>
</dbReference>
<dbReference type="PROSITE" id="PS51464">
    <property type="entry name" value="SIS"/>
    <property type="match status" value="1"/>
</dbReference>
<proteinExistence type="inferred from homology"/>
<evidence type="ECO:0000256" key="6">
    <source>
        <dbReference type="ARBA" id="ARBA00060672"/>
    </source>
</evidence>
<comment type="pathway">
    <text evidence="12">Amino-sugar metabolism; N-acetylmuramate degradation.</text>
</comment>
<dbReference type="FunFam" id="1.10.8.1080:FF:000001">
    <property type="entry name" value="N-acetylmuramic acid 6-phosphate etherase"/>
    <property type="match status" value="1"/>
</dbReference>
<evidence type="ECO:0000313" key="14">
    <source>
        <dbReference type="EMBL" id="KWW21146.1"/>
    </source>
</evidence>
<dbReference type="Gene3D" id="1.10.8.1080">
    <property type="match status" value="1"/>
</dbReference>
<dbReference type="Pfam" id="PF20741">
    <property type="entry name" value="GKRP-like_C"/>
    <property type="match status" value="1"/>
</dbReference>
<comment type="catalytic activity">
    <reaction evidence="4 12">
        <text>N-acetyl-D-muramate 6-phosphate + H2O = N-acetyl-D-glucosamine 6-phosphate + (R)-lactate</text>
        <dbReference type="Rhea" id="RHEA:26410"/>
        <dbReference type="ChEBI" id="CHEBI:15377"/>
        <dbReference type="ChEBI" id="CHEBI:16004"/>
        <dbReference type="ChEBI" id="CHEBI:57513"/>
        <dbReference type="ChEBI" id="CHEBI:58722"/>
        <dbReference type="EC" id="4.2.1.126"/>
    </reaction>
</comment>
<dbReference type="Proteomes" id="UP000064189">
    <property type="component" value="Unassembled WGS sequence"/>
</dbReference>
<dbReference type="NCBIfam" id="NF009222">
    <property type="entry name" value="PRK12570.1"/>
    <property type="match status" value="1"/>
</dbReference>
<dbReference type="GO" id="GO:0046348">
    <property type="term" value="P:amino sugar catabolic process"/>
    <property type="evidence" value="ECO:0007669"/>
    <property type="project" value="InterPro"/>
</dbReference>
<evidence type="ECO:0000256" key="12">
    <source>
        <dbReference type="HAMAP-Rule" id="MF_00068"/>
    </source>
</evidence>
<dbReference type="PANTHER" id="PTHR10088">
    <property type="entry name" value="GLUCOKINASE REGULATORY PROTEIN"/>
    <property type="match status" value="1"/>
</dbReference>
<dbReference type="InterPro" id="IPR040190">
    <property type="entry name" value="MURQ/GCKR"/>
</dbReference>
<comment type="subunit">
    <text evidence="1 12">Homodimer.</text>
</comment>
<dbReference type="GO" id="GO:0016835">
    <property type="term" value="F:carbon-oxygen lyase activity"/>
    <property type="evidence" value="ECO:0007669"/>
    <property type="project" value="UniProtKB-UniRule"/>
</dbReference>
<dbReference type="GO" id="GO:0009254">
    <property type="term" value="P:peptidoglycan turnover"/>
    <property type="evidence" value="ECO:0007669"/>
    <property type="project" value="TreeGrafter"/>
</dbReference>
<evidence type="ECO:0000259" key="13">
    <source>
        <dbReference type="PROSITE" id="PS51464"/>
    </source>
</evidence>
<keyword evidence="2 12" id="KW-0456">Lyase</keyword>
<dbReference type="PANTHER" id="PTHR10088:SF4">
    <property type="entry name" value="GLUCOKINASE REGULATORY PROTEIN"/>
    <property type="match status" value="1"/>
</dbReference>
<dbReference type="UniPathway" id="UPA00342"/>